<dbReference type="InterPro" id="IPR050283">
    <property type="entry name" value="E-box_TF_Regulators"/>
</dbReference>
<dbReference type="Proteomes" id="UP001497497">
    <property type="component" value="Unassembled WGS sequence"/>
</dbReference>
<name>A0AAV2GYU4_LYMST</name>
<feature type="region of interest" description="Disordered" evidence="1">
    <location>
        <begin position="66"/>
        <end position="88"/>
    </location>
</feature>
<comment type="caution">
    <text evidence="3">The sequence shown here is derived from an EMBL/GenBank/DDBJ whole genome shotgun (WGS) entry which is preliminary data.</text>
</comment>
<reference evidence="3 4" key="1">
    <citation type="submission" date="2024-04" db="EMBL/GenBank/DDBJ databases">
        <authorList>
            <consortium name="Genoscope - CEA"/>
            <person name="William W."/>
        </authorList>
    </citation>
    <scope>NUCLEOTIDE SEQUENCE [LARGE SCALE GENOMIC DNA]</scope>
</reference>
<dbReference type="GO" id="GO:0000981">
    <property type="term" value="F:DNA-binding transcription factor activity, RNA polymerase II-specific"/>
    <property type="evidence" value="ECO:0007669"/>
    <property type="project" value="TreeGrafter"/>
</dbReference>
<dbReference type="EMBL" id="CAXITT010000006">
    <property type="protein sequence ID" value="CAL1526595.1"/>
    <property type="molecule type" value="Genomic_DNA"/>
</dbReference>
<dbReference type="PANTHER" id="PTHR23349">
    <property type="entry name" value="BASIC HELIX-LOOP-HELIX TRANSCRIPTION FACTOR, TWIST"/>
    <property type="match status" value="1"/>
</dbReference>
<evidence type="ECO:0000259" key="2">
    <source>
        <dbReference type="PROSITE" id="PS50888"/>
    </source>
</evidence>
<dbReference type="PANTHER" id="PTHR23349:SF68">
    <property type="entry name" value="FI14601P"/>
    <property type="match status" value="1"/>
</dbReference>
<accession>A0AAV2GYU4</accession>
<dbReference type="InterPro" id="IPR011598">
    <property type="entry name" value="bHLH_dom"/>
</dbReference>
<protein>
    <recommendedName>
        <fullName evidence="2">BHLH domain-containing protein</fullName>
    </recommendedName>
</protein>
<dbReference type="GO" id="GO:0046983">
    <property type="term" value="F:protein dimerization activity"/>
    <property type="evidence" value="ECO:0007669"/>
    <property type="project" value="InterPro"/>
</dbReference>
<keyword evidence="4" id="KW-1185">Reference proteome</keyword>
<gene>
    <name evidence="3" type="ORF">GSLYS_00000772001</name>
</gene>
<dbReference type="AlphaFoldDB" id="A0AAV2GYU4"/>
<dbReference type="SUPFAM" id="SSF47459">
    <property type="entry name" value="HLH, helix-loop-helix DNA-binding domain"/>
    <property type="match status" value="1"/>
</dbReference>
<dbReference type="SMART" id="SM00353">
    <property type="entry name" value="HLH"/>
    <property type="match status" value="1"/>
</dbReference>
<feature type="domain" description="BHLH" evidence="2">
    <location>
        <begin position="78"/>
        <end position="131"/>
    </location>
</feature>
<dbReference type="Pfam" id="PF00010">
    <property type="entry name" value="HLH"/>
    <property type="match status" value="1"/>
</dbReference>
<dbReference type="PROSITE" id="PS50888">
    <property type="entry name" value="BHLH"/>
    <property type="match status" value="1"/>
</dbReference>
<evidence type="ECO:0000313" key="3">
    <source>
        <dbReference type="EMBL" id="CAL1526595.1"/>
    </source>
</evidence>
<dbReference type="CDD" id="cd19686">
    <property type="entry name" value="bHLH_TS_FERD3L_like"/>
    <property type="match status" value="1"/>
</dbReference>
<dbReference type="InterPro" id="IPR036638">
    <property type="entry name" value="HLH_DNA-bd_sf"/>
</dbReference>
<proteinExistence type="predicted"/>
<evidence type="ECO:0000256" key="1">
    <source>
        <dbReference type="SAM" id="MobiDB-lite"/>
    </source>
</evidence>
<dbReference type="GO" id="GO:0032502">
    <property type="term" value="P:developmental process"/>
    <property type="evidence" value="ECO:0007669"/>
    <property type="project" value="TreeGrafter"/>
</dbReference>
<dbReference type="GO" id="GO:0000977">
    <property type="term" value="F:RNA polymerase II transcription regulatory region sequence-specific DNA binding"/>
    <property type="evidence" value="ECO:0007669"/>
    <property type="project" value="TreeGrafter"/>
</dbReference>
<organism evidence="3 4">
    <name type="scientific">Lymnaea stagnalis</name>
    <name type="common">Great pond snail</name>
    <name type="synonym">Helix stagnalis</name>
    <dbReference type="NCBI Taxonomy" id="6523"/>
    <lineage>
        <taxon>Eukaryota</taxon>
        <taxon>Metazoa</taxon>
        <taxon>Spiralia</taxon>
        <taxon>Lophotrochozoa</taxon>
        <taxon>Mollusca</taxon>
        <taxon>Gastropoda</taxon>
        <taxon>Heterobranchia</taxon>
        <taxon>Euthyneura</taxon>
        <taxon>Panpulmonata</taxon>
        <taxon>Hygrophila</taxon>
        <taxon>Lymnaeoidea</taxon>
        <taxon>Lymnaeidae</taxon>
        <taxon>Lymnaea</taxon>
    </lineage>
</organism>
<sequence>MDGYICGLGEGFLEFCGAHGYSMETSYDYNSNPQIYGEFPDFHADPYLDSPESDQENCGGYFDSRLPPLGDGVPKKNQQRKAANMRERRRMKSINDAFEHLRRRIPSNVNTDRRLSKVDTLRLAIRYISYLTEVVKTCGDTKDSSRHKKVQEKIILKCHLSDLEDSDFETGQTLIGHSLSWYHKQGEMTNKTTLTAKVWIPSPPTDSDLINLMSTAGQGMES</sequence>
<evidence type="ECO:0000313" key="4">
    <source>
        <dbReference type="Proteomes" id="UP001497497"/>
    </source>
</evidence>
<dbReference type="Gene3D" id="4.10.280.10">
    <property type="entry name" value="Helix-loop-helix DNA-binding domain"/>
    <property type="match status" value="1"/>
</dbReference>